<sequence>MSHDDANPIGEGWTRHSADMLLHPPSQVYFAQRGEQRGKYLLKSEDGWTVCPAPHVGSECPMQVRAAAASVLRSHPEGQAVDRKLDRSVVLADMPKTARLALKFPLGFLDTPACCYALFTGLRGSAAAAQWCATQFHQRLLKEVAKKIHGWWDSEAEMPEELLYRGSHVGSLGKCLQHVLETLDHDLLHGPLGFAGCNGVVAVLIGENLVAAAVGEASVALLFDDADAVPLIPLLGQEEEEDEEDATNKPMSSVSKLMQLPPNRASEQGALIGSSGLLRAKCAWEAQADLDEDPVSRILRAPDAFAVLGTSEKGPDPAETKAAYKRLALRVHPDKVKNCDPGDAKAAFSRLDAAAKIVEALYENDAGTCRELRRILRYDPLVVKGACQLLQVEMEADEAQVLKAKDTLKQTLAKVQLPEACSEVQKGIDACVAAVETLRVARQAGPSSSERLVLEGVPLQSLSAIGLRDLRGIGGHLQVRTAAYRAGEDVRVALCCGATAQLSFKDLEEPANLCRWQPKAVALQWATKALSLPRSDSSASSICICIREQEEEVAAEDPSRPAKRHKGSHGPRSVRLRHLLLRCAEPGKLLPEDPMARRRATQKSRTPAEAEAELVEVLRSLLLLDTDPNGADPDLQRSSAFRKLCQQRSECSSADNAGQLCGDLGWIARGSCEPAFEQATQPAGTAPQGVSPAPGSAVPGKAQEEDVSAAPSKQDDCREDSLGSSRSRNSQGSGDLFRPDSEEGPPEEEEEEEFSDSEDSPWEDMATWGEVGAEVHGRRALTKEAREYREEWAQKLRDAKTLGKEYLDTILSKEDFIRFKKTMRQARPSCDGRKLASEKAVLWLRGDEEDFEDLFGGLRPRKKVD</sequence>
<dbReference type="Pfam" id="PF00226">
    <property type="entry name" value="DnaJ"/>
    <property type="match status" value="1"/>
</dbReference>
<feature type="compositionally biased region" description="Low complexity" evidence="2">
    <location>
        <begin position="722"/>
        <end position="734"/>
    </location>
</feature>
<organism evidence="5 6">
    <name type="scientific">Symbiodinium natans</name>
    <dbReference type="NCBI Taxonomy" id="878477"/>
    <lineage>
        <taxon>Eukaryota</taxon>
        <taxon>Sar</taxon>
        <taxon>Alveolata</taxon>
        <taxon>Dinophyceae</taxon>
        <taxon>Suessiales</taxon>
        <taxon>Symbiodiniaceae</taxon>
        <taxon>Symbiodinium</taxon>
    </lineage>
</organism>
<dbReference type="InterPro" id="IPR046357">
    <property type="entry name" value="PPIase_dom_sf"/>
</dbReference>
<evidence type="ECO:0000256" key="2">
    <source>
        <dbReference type="SAM" id="MobiDB-lite"/>
    </source>
</evidence>
<reference evidence="5" key="1">
    <citation type="submission" date="2021-02" db="EMBL/GenBank/DDBJ databases">
        <authorList>
            <person name="Dougan E. K."/>
            <person name="Rhodes N."/>
            <person name="Thang M."/>
            <person name="Chan C."/>
        </authorList>
    </citation>
    <scope>NUCLEOTIDE SEQUENCE</scope>
</reference>
<feature type="compositionally biased region" description="Acidic residues" evidence="2">
    <location>
        <begin position="742"/>
        <end position="762"/>
    </location>
</feature>
<feature type="region of interest" description="Disordered" evidence="2">
    <location>
        <begin position="678"/>
        <end position="781"/>
    </location>
</feature>
<dbReference type="Gene3D" id="1.10.287.110">
    <property type="entry name" value="DnaJ domain"/>
    <property type="match status" value="1"/>
</dbReference>
<dbReference type="InterPro" id="IPR036457">
    <property type="entry name" value="PPM-type-like_dom_sf"/>
</dbReference>
<dbReference type="GO" id="GO:0003755">
    <property type="term" value="F:peptidyl-prolyl cis-trans isomerase activity"/>
    <property type="evidence" value="ECO:0007669"/>
    <property type="project" value="UniProtKB-KW"/>
</dbReference>
<accession>A0A812SV34</accession>
<dbReference type="EMBL" id="CAJNDS010002479">
    <property type="protein sequence ID" value="CAE7492611.1"/>
    <property type="molecule type" value="Genomic_DNA"/>
</dbReference>
<keyword evidence="1" id="KW-0697">Rotamase</keyword>
<protein>
    <submittedName>
        <fullName evidence="5">PIN1 protein</fullName>
    </submittedName>
</protein>
<evidence type="ECO:0000259" key="3">
    <source>
        <dbReference type="PROSITE" id="PS50076"/>
    </source>
</evidence>
<evidence type="ECO:0000313" key="6">
    <source>
        <dbReference type="Proteomes" id="UP000604046"/>
    </source>
</evidence>
<keyword evidence="1" id="KW-0413">Isomerase</keyword>
<dbReference type="InterPro" id="IPR001623">
    <property type="entry name" value="DnaJ_domain"/>
</dbReference>
<evidence type="ECO:0000256" key="1">
    <source>
        <dbReference type="PROSITE-ProRule" id="PRU00278"/>
    </source>
</evidence>
<evidence type="ECO:0000259" key="4">
    <source>
        <dbReference type="PROSITE" id="PS50198"/>
    </source>
</evidence>
<gene>
    <name evidence="5" type="primary">PIN1</name>
    <name evidence="5" type="ORF">SNAT2548_LOCUS27604</name>
</gene>
<dbReference type="Gene3D" id="3.10.50.40">
    <property type="match status" value="1"/>
</dbReference>
<proteinExistence type="predicted"/>
<dbReference type="PROSITE" id="PS50198">
    <property type="entry name" value="PPIC_PPIASE_2"/>
    <property type="match status" value="1"/>
</dbReference>
<keyword evidence="6" id="KW-1185">Reference proteome</keyword>
<dbReference type="OrthoDB" id="2530521at2759"/>
<dbReference type="AlphaFoldDB" id="A0A812SV34"/>
<dbReference type="Proteomes" id="UP000604046">
    <property type="component" value="Unassembled WGS sequence"/>
</dbReference>
<dbReference type="SUPFAM" id="SSF46565">
    <property type="entry name" value="Chaperone J-domain"/>
    <property type="match status" value="1"/>
</dbReference>
<dbReference type="InterPro" id="IPR036869">
    <property type="entry name" value="J_dom_sf"/>
</dbReference>
<feature type="region of interest" description="Disordered" evidence="2">
    <location>
        <begin position="590"/>
        <end position="610"/>
    </location>
</feature>
<name>A0A812SV34_9DINO</name>
<feature type="domain" description="J" evidence="3">
    <location>
        <begin position="303"/>
        <end position="382"/>
    </location>
</feature>
<dbReference type="Gene3D" id="3.60.40.10">
    <property type="entry name" value="PPM-type phosphatase domain"/>
    <property type="match status" value="1"/>
</dbReference>
<feature type="domain" description="PpiC" evidence="4">
    <location>
        <begin position="571"/>
        <end position="679"/>
    </location>
</feature>
<comment type="caution">
    <text evidence="5">The sequence shown here is derived from an EMBL/GenBank/DDBJ whole genome shotgun (WGS) entry which is preliminary data.</text>
</comment>
<evidence type="ECO:0000313" key="5">
    <source>
        <dbReference type="EMBL" id="CAE7492611.1"/>
    </source>
</evidence>
<dbReference type="PROSITE" id="PS50076">
    <property type="entry name" value="DNAJ_2"/>
    <property type="match status" value="1"/>
</dbReference>
<dbReference type="CDD" id="cd06257">
    <property type="entry name" value="DnaJ"/>
    <property type="match status" value="1"/>
</dbReference>
<dbReference type="InterPro" id="IPR000297">
    <property type="entry name" value="PPIase_PpiC"/>
</dbReference>